<proteinExistence type="predicted"/>
<dbReference type="EMBL" id="MU167251">
    <property type="protein sequence ID" value="KAG0147114.1"/>
    <property type="molecule type" value="Genomic_DNA"/>
</dbReference>
<organism evidence="1 2">
    <name type="scientific">Cronartium quercuum f. sp. fusiforme G11</name>
    <dbReference type="NCBI Taxonomy" id="708437"/>
    <lineage>
        <taxon>Eukaryota</taxon>
        <taxon>Fungi</taxon>
        <taxon>Dikarya</taxon>
        <taxon>Basidiomycota</taxon>
        <taxon>Pucciniomycotina</taxon>
        <taxon>Pucciniomycetes</taxon>
        <taxon>Pucciniales</taxon>
        <taxon>Coleosporiaceae</taxon>
        <taxon>Cronartium</taxon>
    </lineage>
</organism>
<comment type="caution">
    <text evidence="1">The sequence shown here is derived from an EMBL/GenBank/DDBJ whole genome shotgun (WGS) entry which is preliminary data.</text>
</comment>
<accession>A0A9P6TCT4</accession>
<protein>
    <submittedName>
        <fullName evidence="1">Uncharacterized protein</fullName>
    </submittedName>
</protein>
<name>A0A9P6TCT4_9BASI</name>
<dbReference type="AlphaFoldDB" id="A0A9P6TCT4"/>
<reference evidence="1" key="1">
    <citation type="submission" date="2013-11" db="EMBL/GenBank/DDBJ databases">
        <title>Genome sequence of the fusiform rust pathogen reveals effectors for host alternation and coevolution with pine.</title>
        <authorList>
            <consortium name="DOE Joint Genome Institute"/>
            <person name="Smith K."/>
            <person name="Pendleton A."/>
            <person name="Kubisiak T."/>
            <person name="Anderson C."/>
            <person name="Salamov A."/>
            <person name="Aerts A."/>
            <person name="Riley R."/>
            <person name="Clum A."/>
            <person name="Lindquist E."/>
            <person name="Ence D."/>
            <person name="Campbell M."/>
            <person name="Kronenberg Z."/>
            <person name="Feau N."/>
            <person name="Dhillon B."/>
            <person name="Hamelin R."/>
            <person name="Burleigh J."/>
            <person name="Smith J."/>
            <person name="Yandell M."/>
            <person name="Nelson C."/>
            <person name="Grigoriev I."/>
            <person name="Davis J."/>
        </authorList>
    </citation>
    <scope>NUCLEOTIDE SEQUENCE</scope>
    <source>
        <strain evidence="1">G11</strain>
    </source>
</reference>
<evidence type="ECO:0000313" key="2">
    <source>
        <dbReference type="Proteomes" id="UP000886653"/>
    </source>
</evidence>
<dbReference type="Proteomes" id="UP000886653">
    <property type="component" value="Unassembled WGS sequence"/>
</dbReference>
<gene>
    <name evidence="1" type="ORF">CROQUDRAFT_91741</name>
</gene>
<evidence type="ECO:0000313" key="1">
    <source>
        <dbReference type="EMBL" id="KAG0147114.1"/>
    </source>
</evidence>
<sequence>MLTVAGWGLCGGLPRGPATFQRAEVLLAFQPAGPGLEIGRQVLPACAPKSRARPSPATSLRRGACPLCLSFIVTHELARVPPANLFRASHLAKAFGDVKD</sequence>
<keyword evidence="2" id="KW-1185">Reference proteome</keyword>